<keyword evidence="4" id="KW-1185">Reference proteome</keyword>
<dbReference type="AlphaFoldDB" id="A0A0B7MCD7"/>
<dbReference type="PANTHER" id="PTHR30135:SF3">
    <property type="entry name" value="GLUCONEOGENESIS FACTOR-RELATED"/>
    <property type="match status" value="1"/>
</dbReference>
<dbReference type="InterPro" id="IPR038136">
    <property type="entry name" value="CofD-like_dom_sf"/>
</dbReference>
<dbReference type="NCBIfam" id="TIGR01826">
    <property type="entry name" value="CofD_related"/>
    <property type="match status" value="1"/>
</dbReference>
<dbReference type="GO" id="GO:0005737">
    <property type="term" value="C:cytoplasm"/>
    <property type="evidence" value="ECO:0007669"/>
    <property type="project" value="UniProtKB-SubCell"/>
</dbReference>
<accession>A0A0B7MCD7</accession>
<organism evidence="3 4">
    <name type="scientific">Syntrophaceticus schinkii</name>
    <dbReference type="NCBI Taxonomy" id="499207"/>
    <lineage>
        <taxon>Bacteria</taxon>
        <taxon>Bacillati</taxon>
        <taxon>Bacillota</taxon>
        <taxon>Clostridia</taxon>
        <taxon>Thermoanaerobacterales</taxon>
        <taxon>Thermoanaerobacterales Family III. Incertae Sedis</taxon>
        <taxon>Syntrophaceticus</taxon>
    </lineage>
</organism>
<dbReference type="HAMAP" id="MF_00973">
    <property type="entry name" value="Gluconeogen_factor"/>
    <property type="match status" value="1"/>
</dbReference>
<dbReference type="GO" id="GO:0043743">
    <property type="term" value="F:LPPG:FO 2-phospho-L-lactate transferase activity"/>
    <property type="evidence" value="ECO:0007669"/>
    <property type="project" value="InterPro"/>
</dbReference>
<keyword evidence="1 2" id="KW-0963">Cytoplasm</keyword>
<evidence type="ECO:0000313" key="3">
    <source>
        <dbReference type="EMBL" id="CEO87710.1"/>
    </source>
</evidence>
<comment type="function">
    <text evidence="2">Required for morphogenesis under gluconeogenic growth conditions.</text>
</comment>
<dbReference type="CDD" id="cd07187">
    <property type="entry name" value="YvcK_like"/>
    <property type="match status" value="1"/>
</dbReference>
<dbReference type="Pfam" id="PF01933">
    <property type="entry name" value="CofD"/>
    <property type="match status" value="1"/>
</dbReference>
<dbReference type="PANTHER" id="PTHR30135">
    <property type="entry name" value="UNCHARACTERIZED PROTEIN YVCK-RELATED"/>
    <property type="match status" value="1"/>
</dbReference>
<evidence type="ECO:0000256" key="2">
    <source>
        <dbReference type="HAMAP-Rule" id="MF_00973"/>
    </source>
</evidence>
<dbReference type="Proteomes" id="UP000046155">
    <property type="component" value="Unassembled WGS sequence"/>
</dbReference>
<evidence type="ECO:0000313" key="4">
    <source>
        <dbReference type="Proteomes" id="UP000046155"/>
    </source>
</evidence>
<comment type="subcellular location">
    <subcellularLocation>
        <location evidence="2">Cytoplasm</location>
    </subcellularLocation>
</comment>
<proteinExistence type="inferred from homology"/>
<dbReference type="EMBL" id="CDRZ01000024">
    <property type="protein sequence ID" value="CEO87710.1"/>
    <property type="molecule type" value="Genomic_DNA"/>
</dbReference>
<dbReference type="InterPro" id="IPR002882">
    <property type="entry name" value="CofD"/>
</dbReference>
<dbReference type="RefSeq" id="WP_044664024.1">
    <property type="nucleotide sequence ID" value="NZ_CDRZ01000024.1"/>
</dbReference>
<protein>
    <recommendedName>
        <fullName evidence="2">Putative gluconeogenesis factor</fullName>
    </recommendedName>
</protein>
<evidence type="ECO:0000256" key="1">
    <source>
        <dbReference type="ARBA" id="ARBA00022490"/>
    </source>
</evidence>
<name>A0A0B7MCD7_9FIRM</name>
<reference evidence="4" key="1">
    <citation type="submission" date="2015-01" db="EMBL/GenBank/DDBJ databases">
        <authorList>
            <person name="Manzoor Shahid"/>
            <person name="Zubair Saima"/>
        </authorList>
    </citation>
    <scope>NUCLEOTIDE SEQUENCE [LARGE SCALE GENOMIC DNA]</scope>
    <source>
        <strain evidence="4">Sp3</strain>
    </source>
</reference>
<dbReference type="SUPFAM" id="SSF142338">
    <property type="entry name" value="CofD-like"/>
    <property type="match status" value="1"/>
</dbReference>
<sequence length="332" mass="35876">MNLRGLAGSFSRFYRRQSLKRGPRITAVGGGTGLPILLRGLKKYTANITAIVTVADDGGSSGRLRGEFGILPPGDIRNCLVALAETETLMEKLFHYRFGQGEGLAGHSLGNLLITALADITGDFQTAIKEASHVLKVRGQVLPSTLDQVTLNAELADGTHVFGESRISRVDTPLRRLFLTPGSCKAVPEAVDAIQQADLILLGPGSLFTSVLPNLLVPGIAAAIKQSRVVKCYICNIMTQPGETTDFKASDHLSAIYDHADVDRIDYIIVNNKRIAQSNLEKYAREGARPVVVDQHALQEMGVRVLRGDFLDEQELVRHDSQKLAGAVLSLA</sequence>
<dbReference type="Gene3D" id="3.40.50.10680">
    <property type="entry name" value="CofD-like domains"/>
    <property type="match status" value="1"/>
</dbReference>
<dbReference type="OrthoDB" id="9783842at2"/>
<gene>
    <name evidence="3" type="primary">mgfK</name>
    <name evidence="3" type="ORF">SSCH_120020</name>
</gene>
<dbReference type="InterPro" id="IPR010119">
    <property type="entry name" value="Gluconeogen_factor"/>
</dbReference>
<dbReference type="GO" id="GO:0008360">
    <property type="term" value="P:regulation of cell shape"/>
    <property type="evidence" value="ECO:0007669"/>
    <property type="project" value="UniProtKB-UniRule"/>
</dbReference>
<comment type="similarity">
    <text evidence="2">Belongs to the gluconeogenesis factor family.</text>
</comment>